<feature type="signal peptide" evidence="1">
    <location>
        <begin position="1"/>
        <end position="16"/>
    </location>
</feature>
<gene>
    <name evidence="3" type="ORF">PVAG01_00312</name>
</gene>
<reference evidence="3 4" key="1">
    <citation type="submission" date="2024-06" db="EMBL/GenBank/DDBJ databases">
        <title>Complete genome of Phlyctema vagabunda strain 19-DSS-EL-015.</title>
        <authorList>
            <person name="Fiorenzani C."/>
        </authorList>
    </citation>
    <scope>NUCLEOTIDE SEQUENCE [LARGE SCALE GENOMIC DNA]</scope>
    <source>
        <strain evidence="3 4">19-DSS-EL-015</strain>
    </source>
</reference>
<feature type="chain" id="PRO_5047444269" evidence="1">
    <location>
        <begin position="17"/>
        <end position="266"/>
    </location>
</feature>
<sequence length="266" mass="29791">MLSIIFSASLLTAALACPQHDISQHKFGKRAEPANDWTYEASFNWGMMSENYTLCQTGTKQSPIQLSLTQGLSLNHIPTFDYKKPVSGDIYNWGYGPAFSMNNTGGAITSMPSVTYDNETLYLKGWHIHAPADHSVQGDRSKAELHFVHGDAAGNDRAVFAMRIDPGNRFTTSTFVKQFESIPSFNNATTIPKTLDMSLALAEVNNFNEFWSYQGSLTSPPCTEGIRWFVARNILFVSDSQMQEILRVSTYSARVEQEVWQHQINV</sequence>
<accession>A0ABR4PUC4</accession>
<dbReference type="SUPFAM" id="SSF51069">
    <property type="entry name" value="Carbonic anhydrase"/>
    <property type="match status" value="1"/>
</dbReference>
<dbReference type="InterPro" id="IPR036398">
    <property type="entry name" value="CA_dom_sf"/>
</dbReference>
<keyword evidence="4" id="KW-1185">Reference proteome</keyword>
<dbReference type="InterPro" id="IPR023561">
    <property type="entry name" value="Carbonic_anhydrase_a-class"/>
</dbReference>
<dbReference type="Proteomes" id="UP001629113">
    <property type="component" value="Unassembled WGS sequence"/>
</dbReference>
<dbReference type="CDD" id="cd03124">
    <property type="entry name" value="alpha_CA_prokaryotic_like"/>
    <property type="match status" value="1"/>
</dbReference>
<dbReference type="Gene3D" id="3.10.200.10">
    <property type="entry name" value="Alpha carbonic anhydrase"/>
    <property type="match status" value="1"/>
</dbReference>
<evidence type="ECO:0000313" key="4">
    <source>
        <dbReference type="Proteomes" id="UP001629113"/>
    </source>
</evidence>
<organism evidence="3 4">
    <name type="scientific">Phlyctema vagabunda</name>
    <dbReference type="NCBI Taxonomy" id="108571"/>
    <lineage>
        <taxon>Eukaryota</taxon>
        <taxon>Fungi</taxon>
        <taxon>Dikarya</taxon>
        <taxon>Ascomycota</taxon>
        <taxon>Pezizomycotina</taxon>
        <taxon>Leotiomycetes</taxon>
        <taxon>Helotiales</taxon>
        <taxon>Dermateaceae</taxon>
        <taxon>Phlyctema</taxon>
    </lineage>
</organism>
<protein>
    <submittedName>
        <fullName evidence="3">Carbonic anhydrase</fullName>
    </submittedName>
</protein>
<dbReference type="PANTHER" id="PTHR18952:SF274">
    <property type="entry name" value="ALPHA-CARBONIC ANHYDRASE DOMAIN-CONTAINING PROTEIN"/>
    <property type="match status" value="1"/>
</dbReference>
<feature type="domain" description="Alpha-carbonic anhydrase" evidence="2">
    <location>
        <begin position="35"/>
        <end position="266"/>
    </location>
</feature>
<dbReference type="SMART" id="SM01057">
    <property type="entry name" value="Carb_anhydrase"/>
    <property type="match status" value="1"/>
</dbReference>
<evidence type="ECO:0000313" key="3">
    <source>
        <dbReference type="EMBL" id="KAL3426803.1"/>
    </source>
</evidence>
<evidence type="ECO:0000256" key="1">
    <source>
        <dbReference type="SAM" id="SignalP"/>
    </source>
</evidence>
<comment type="caution">
    <text evidence="3">The sequence shown here is derived from an EMBL/GenBank/DDBJ whole genome shotgun (WGS) entry which is preliminary data.</text>
</comment>
<name>A0ABR4PUC4_9HELO</name>
<dbReference type="InterPro" id="IPR041891">
    <property type="entry name" value="Alpha_CA_prokaryot-like"/>
</dbReference>
<dbReference type="PANTHER" id="PTHR18952">
    <property type="entry name" value="CARBONIC ANHYDRASE"/>
    <property type="match status" value="1"/>
</dbReference>
<dbReference type="Pfam" id="PF00194">
    <property type="entry name" value="Carb_anhydrase"/>
    <property type="match status" value="1"/>
</dbReference>
<dbReference type="PROSITE" id="PS51144">
    <property type="entry name" value="ALPHA_CA_2"/>
    <property type="match status" value="1"/>
</dbReference>
<keyword evidence="1" id="KW-0732">Signal</keyword>
<proteinExistence type="predicted"/>
<dbReference type="InterPro" id="IPR001148">
    <property type="entry name" value="CA_dom"/>
</dbReference>
<evidence type="ECO:0000259" key="2">
    <source>
        <dbReference type="PROSITE" id="PS51144"/>
    </source>
</evidence>
<dbReference type="EMBL" id="JBFCZG010000001">
    <property type="protein sequence ID" value="KAL3426803.1"/>
    <property type="molecule type" value="Genomic_DNA"/>
</dbReference>